<proteinExistence type="predicted"/>
<dbReference type="AlphaFoldDB" id="A0AAN8KFD3"/>
<reference evidence="2 3" key="1">
    <citation type="submission" date="2024-01" db="EMBL/GenBank/DDBJ databases">
        <title>The genome of the rayed Mediterranean limpet Patella caerulea (Linnaeus, 1758).</title>
        <authorList>
            <person name="Anh-Thu Weber A."/>
            <person name="Halstead-Nussloch G."/>
        </authorList>
    </citation>
    <scope>NUCLEOTIDE SEQUENCE [LARGE SCALE GENOMIC DNA]</scope>
    <source>
        <strain evidence="2">AATW-2023a</strain>
        <tissue evidence="2">Whole specimen</tissue>
    </source>
</reference>
<dbReference type="SUPFAM" id="SSF48403">
    <property type="entry name" value="Ankyrin repeat"/>
    <property type="match status" value="1"/>
</dbReference>
<dbReference type="EMBL" id="JAZGQO010000002">
    <property type="protein sequence ID" value="KAK6192599.1"/>
    <property type="molecule type" value="Genomic_DNA"/>
</dbReference>
<dbReference type="Gene3D" id="1.25.40.20">
    <property type="entry name" value="Ankyrin repeat-containing domain"/>
    <property type="match status" value="1"/>
</dbReference>
<sequence>METLKTGQGEDFKQLLKDKKKREHELETYKKQTEEKEALTKEGTDEKDTFQQLLFDACRHGTLSDTDKMVNNDINARDIKDRTSLFTCCQSIICPVEPIQYLVSQRADTNARDNYHNTLSLNNPFDNRYRFT</sequence>
<keyword evidence="1" id="KW-0175">Coiled coil</keyword>
<organism evidence="2 3">
    <name type="scientific">Patella caerulea</name>
    <name type="common">Rayed Mediterranean limpet</name>
    <dbReference type="NCBI Taxonomy" id="87958"/>
    <lineage>
        <taxon>Eukaryota</taxon>
        <taxon>Metazoa</taxon>
        <taxon>Spiralia</taxon>
        <taxon>Lophotrochozoa</taxon>
        <taxon>Mollusca</taxon>
        <taxon>Gastropoda</taxon>
        <taxon>Patellogastropoda</taxon>
        <taxon>Patelloidea</taxon>
        <taxon>Patellidae</taxon>
        <taxon>Patella</taxon>
    </lineage>
</organism>
<evidence type="ECO:0000256" key="1">
    <source>
        <dbReference type="SAM" id="Coils"/>
    </source>
</evidence>
<feature type="coiled-coil region" evidence="1">
    <location>
        <begin position="12"/>
        <end position="42"/>
    </location>
</feature>
<evidence type="ECO:0000313" key="2">
    <source>
        <dbReference type="EMBL" id="KAK6192599.1"/>
    </source>
</evidence>
<evidence type="ECO:0000313" key="3">
    <source>
        <dbReference type="Proteomes" id="UP001347796"/>
    </source>
</evidence>
<gene>
    <name evidence="2" type="ORF">SNE40_004043</name>
</gene>
<dbReference type="Proteomes" id="UP001347796">
    <property type="component" value="Unassembled WGS sequence"/>
</dbReference>
<accession>A0AAN8KFD3</accession>
<dbReference type="InterPro" id="IPR036770">
    <property type="entry name" value="Ankyrin_rpt-contain_sf"/>
</dbReference>
<keyword evidence="3" id="KW-1185">Reference proteome</keyword>
<protein>
    <submittedName>
        <fullName evidence="2">Uncharacterized protein</fullName>
    </submittedName>
</protein>
<comment type="caution">
    <text evidence="2">The sequence shown here is derived from an EMBL/GenBank/DDBJ whole genome shotgun (WGS) entry which is preliminary data.</text>
</comment>
<name>A0AAN8KFD3_PATCE</name>